<dbReference type="Proteomes" id="UP000184031">
    <property type="component" value="Unassembled WGS sequence"/>
</dbReference>
<evidence type="ECO:0000313" key="4">
    <source>
        <dbReference type="Proteomes" id="UP000184031"/>
    </source>
</evidence>
<comment type="caution">
    <text evidence="3">The sequence shown here is derived from an EMBL/GenBank/DDBJ whole genome shotgun (WGS) entry which is preliminary data.</text>
</comment>
<name>A0A1M7B673_9FLAO</name>
<dbReference type="Proteomes" id="UP000198940">
    <property type="component" value="Unassembled WGS sequence"/>
</dbReference>
<reference evidence="3 4" key="1">
    <citation type="submission" date="2016-11" db="EMBL/GenBank/DDBJ databases">
        <authorList>
            <person name="Varghese N."/>
            <person name="Submissions S."/>
        </authorList>
    </citation>
    <scope>NUCLEOTIDE SEQUENCE [LARGE SCALE GENOMIC DNA]</scope>
    <source>
        <strain evidence="3 4">CGMCC 1.12174</strain>
        <strain evidence="2 5">DSM 26351</strain>
    </source>
</reference>
<evidence type="ECO:0000313" key="3">
    <source>
        <dbReference type="EMBL" id="SHL50463.1"/>
    </source>
</evidence>
<dbReference type="STRING" id="1055723.SAMN05216293_3593"/>
<dbReference type="EMBL" id="FRAT01000011">
    <property type="protein sequence ID" value="SHL50463.1"/>
    <property type="molecule type" value="Genomic_DNA"/>
</dbReference>
<dbReference type="EMBL" id="FOKU01000010">
    <property type="protein sequence ID" value="SFC37963.1"/>
    <property type="molecule type" value="Genomic_DNA"/>
</dbReference>
<feature type="transmembrane region" description="Helical" evidence="1">
    <location>
        <begin position="30"/>
        <end position="59"/>
    </location>
</feature>
<gene>
    <name evidence="2" type="ORF">SAMN04487891_11035</name>
    <name evidence="3" type="ORF">SAMN05216293_3593</name>
</gene>
<keyword evidence="5" id="KW-1185">Reference proteome</keyword>
<accession>A0A1M7B673</accession>
<keyword evidence="1" id="KW-1133">Transmembrane helix</keyword>
<evidence type="ECO:0000313" key="5">
    <source>
        <dbReference type="Proteomes" id="UP000198940"/>
    </source>
</evidence>
<evidence type="ECO:0000256" key="1">
    <source>
        <dbReference type="SAM" id="Phobius"/>
    </source>
</evidence>
<evidence type="ECO:0000313" key="2">
    <source>
        <dbReference type="EMBL" id="SFC37963.1"/>
    </source>
</evidence>
<protein>
    <submittedName>
        <fullName evidence="3">Uncharacterized protein</fullName>
    </submittedName>
</protein>
<sequence length="60" mass="7174">MSRERRKRRLDEKKGNSINRKVRTRKEKGYCLLVFVAMFLAVLTIAFLDAILYGFYLLFN</sequence>
<organism evidence="3 4">
    <name type="scientific">Flagellimonas taeanensis</name>
    <dbReference type="NCBI Taxonomy" id="1005926"/>
    <lineage>
        <taxon>Bacteria</taxon>
        <taxon>Pseudomonadati</taxon>
        <taxon>Bacteroidota</taxon>
        <taxon>Flavobacteriia</taxon>
        <taxon>Flavobacteriales</taxon>
        <taxon>Flavobacteriaceae</taxon>
        <taxon>Flagellimonas</taxon>
    </lineage>
</organism>
<keyword evidence="1" id="KW-0472">Membrane</keyword>
<keyword evidence="1" id="KW-0812">Transmembrane</keyword>
<proteinExistence type="predicted"/>
<dbReference type="AlphaFoldDB" id="A0A1M7B673"/>